<evidence type="ECO:0000256" key="12">
    <source>
        <dbReference type="SAM" id="MobiDB-lite"/>
    </source>
</evidence>
<evidence type="ECO:0000256" key="6">
    <source>
        <dbReference type="ARBA" id="ARBA00022741"/>
    </source>
</evidence>
<keyword evidence="10 11" id="KW-0472">Membrane</keyword>
<dbReference type="InterPro" id="IPR044492">
    <property type="entry name" value="P_typ_ATPase_HD_dom"/>
</dbReference>
<dbReference type="GO" id="GO:0060003">
    <property type="term" value="P:copper ion export"/>
    <property type="evidence" value="ECO:0007669"/>
    <property type="project" value="UniProtKB-ARBA"/>
</dbReference>
<sequence>MTSSDPTATAGCCGDSKAESDGGGKSAAARPELVQLTDLSDIHRKAAPSSCCGGKPDHDGPAAATPSPAKAIDPVCGMSVDTTAGKPQFDYHGTTYHFCCNGCRTKFEADPESYLAKQRAAEDAPSSCCGGATAKAEPEQKAAAASCCGGHDHAGHDHAHPAATAGAVIDPVCGMSVDPATSKHRFDYQGQTYHFCAASCRSKFAADPVSYLDPSKKKPAPVVPEGTIYTCPMDPQIRQIGPGSCPICGMALEPETVSLDDAPNHELIDMTRRFWIGLVLALPVVVLEMGAHLVGAHDWVDPTLSNWIQFAFATPVVLWAGWPFFVRGVQSVRTLNLNMFTLVAMGTGVAFVYSLVATLAPQVFPPTFRGHGGAVPVYFEAAAVITVLVLLGQVLELRARDATSGAIKALLGLAPRTARRVDGDGVDHEVEIDALTPGDRVRVRPGEKVPVDGVILEGRATLDESLVTGESLPVSRESGDKVIAGTLSQSGGFVMRADQVGRDTMLSRIVQMVAQAQRSRAPIQRVADQVAGWFVPTVITVAMAAFVAWASFGPEPRLTFALVAAVSVLIIACPCALGLATPMSIMVGVGRGAQAGVLIRNAEALERLEKVDTLVVDKTGTLTEGKPHVVAIVPASGFDDATLLKLAASVERASEHPLADAIVRAAKDRNIALGEVTNFAAPTGKGARGEVDGRAVLIGNAAFLTSAGVDTTALDARADELRHDGATVIAMAIDTKLAGLFAIADPVKASTPAALQAIAAEGIKVIMLTGDNRTTALAVARRLGIADVEAEVLPDQKSAVVAKLRREGRIVAMAGDGVNDAPALAAADVGIAMGTGTDVAMESAGVTLVKGDLGGIVRARKLSQAVMRNIRQNLFFAFIYNGAGIPIAAGILYPSFGLLLSPIIAAAAMSLSSVSVIGNALRLRATRL</sequence>
<dbReference type="InterPro" id="IPR023298">
    <property type="entry name" value="ATPase_P-typ_TM_dom_sf"/>
</dbReference>
<feature type="transmembrane region" description="Helical" evidence="11">
    <location>
        <begin position="337"/>
        <end position="357"/>
    </location>
</feature>
<evidence type="ECO:0000256" key="9">
    <source>
        <dbReference type="ARBA" id="ARBA00022989"/>
    </source>
</evidence>
<dbReference type="KEGG" id="rpe:RPE_3941"/>
<dbReference type="InterPro" id="IPR023214">
    <property type="entry name" value="HAD_sf"/>
</dbReference>
<dbReference type="FunFam" id="2.70.150.10:FF:000020">
    <property type="entry name" value="Copper-exporting P-type ATPase A"/>
    <property type="match status" value="1"/>
</dbReference>
<feature type="transmembrane region" description="Helical" evidence="11">
    <location>
        <begin position="377"/>
        <end position="395"/>
    </location>
</feature>
<evidence type="ECO:0000256" key="11">
    <source>
        <dbReference type="RuleBase" id="RU362081"/>
    </source>
</evidence>
<keyword evidence="8" id="KW-1278">Translocase</keyword>
<evidence type="ECO:0000259" key="13">
    <source>
        <dbReference type="SMART" id="SM00746"/>
    </source>
</evidence>
<dbReference type="Pfam" id="PF04945">
    <property type="entry name" value="YHS"/>
    <property type="match status" value="2"/>
</dbReference>
<dbReference type="Gene3D" id="3.40.1110.10">
    <property type="entry name" value="Calcium-transporting ATPase, cytoplasmic domain N"/>
    <property type="match status" value="1"/>
</dbReference>
<feature type="transmembrane region" description="Helical" evidence="11">
    <location>
        <begin position="558"/>
        <end position="581"/>
    </location>
</feature>
<dbReference type="InterPro" id="IPR023299">
    <property type="entry name" value="ATPase_P-typ_cyto_dom_N"/>
</dbReference>
<dbReference type="NCBIfam" id="TIGR01525">
    <property type="entry name" value="ATPase-IB_hvy"/>
    <property type="match status" value="1"/>
</dbReference>
<dbReference type="InterPro" id="IPR008250">
    <property type="entry name" value="ATPase_P-typ_transduc_dom_A_sf"/>
</dbReference>
<dbReference type="SUPFAM" id="SSF81665">
    <property type="entry name" value="Calcium ATPase, transmembrane domain M"/>
    <property type="match status" value="1"/>
</dbReference>
<dbReference type="InterPro" id="IPR036412">
    <property type="entry name" value="HAD-like_sf"/>
</dbReference>
<dbReference type="Pfam" id="PF00122">
    <property type="entry name" value="E1-E2_ATPase"/>
    <property type="match status" value="1"/>
</dbReference>
<evidence type="ECO:0000256" key="2">
    <source>
        <dbReference type="ARBA" id="ARBA00006024"/>
    </source>
</evidence>
<dbReference type="AlphaFoldDB" id="Q07JL7"/>
<accession>Q07JL7</accession>
<dbReference type="SMART" id="SM00746">
    <property type="entry name" value="TRASH"/>
    <property type="match status" value="2"/>
</dbReference>
<feature type="transmembrane region" description="Helical" evidence="11">
    <location>
        <begin position="307"/>
        <end position="325"/>
    </location>
</feature>
<comment type="similarity">
    <text evidence="2 11">Belongs to the cation transport ATPase (P-type) (TC 3.A.3) family. Type IB subfamily.</text>
</comment>
<dbReference type="EMBL" id="CP000463">
    <property type="protein sequence ID" value="ABJ07867.1"/>
    <property type="molecule type" value="Genomic_DNA"/>
</dbReference>
<dbReference type="SFLD" id="SFLDS00003">
    <property type="entry name" value="Haloacid_Dehalogenase"/>
    <property type="match status" value="1"/>
</dbReference>
<reference evidence="14" key="1">
    <citation type="submission" date="2006-09" db="EMBL/GenBank/DDBJ databases">
        <title>Complete sequence of Rhodopseudomonas palustris BisA53.</title>
        <authorList>
            <consortium name="US DOE Joint Genome Institute"/>
            <person name="Copeland A."/>
            <person name="Lucas S."/>
            <person name="Lapidus A."/>
            <person name="Barry K."/>
            <person name="Detter J.C."/>
            <person name="Glavina del Rio T."/>
            <person name="Hammon N."/>
            <person name="Israni S."/>
            <person name="Dalin E."/>
            <person name="Tice H."/>
            <person name="Pitluck S."/>
            <person name="Chain P."/>
            <person name="Malfatti S."/>
            <person name="Shin M."/>
            <person name="Vergez L."/>
            <person name="Schmutz J."/>
            <person name="Larimer F."/>
            <person name="Land M."/>
            <person name="Hauser L."/>
            <person name="Pelletier D.A."/>
            <person name="Kyrpides N."/>
            <person name="Kim E."/>
            <person name="Harwood C.S."/>
            <person name="Oda Y."/>
            <person name="Richardson P."/>
        </authorList>
    </citation>
    <scope>NUCLEOTIDE SEQUENCE [LARGE SCALE GENOMIC DNA]</scope>
    <source>
        <strain evidence="14">BisA53</strain>
    </source>
</reference>
<feature type="transmembrane region" description="Helical" evidence="11">
    <location>
        <begin position="899"/>
        <end position="921"/>
    </location>
</feature>
<dbReference type="SUPFAM" id="SSF47240">
    <property type="entry name" value="Ferritin-like"/>
    <property type="match status" value="2"/>
</dbReference>
<evidence type="ECO:0000256" key="3">
    <source>
        <dbReference type="ARBA" id="ARBA00022475"/>
    </source>
</evidence>
<dbReference type="SFLD" id="SFLDF00027">
    <property type="entry name" value="p-type_atpase"/>
    <property type="match status" value="1"/>
</dbReference>
<dbReference type="InterPro" id="IPR011017">
    <property type="entry name" value="TRASH_dom"/>
</dbReference>
<dbReference type="Gene3D" id="2.70.150.10">
    <property type="entry name" value="Calcium-transporting ATPase, cytoplasmic transduction domain A"/>
    <property type="match status" value="1"/>
</dbReference>
<dbReference type="CDD" id="cd02094">
    <property type="entry name" value="P-type_ATPase_Cu-like"/>
    <property type="match status" value="1"/>
</dbReference>
<dbReference type="InterPro" id="IPR007029">
    <property type="entry name" value="YHS_dom"/>
</dbReference>
<gene>
    <name evidence="14" type="ordered locus">RPE_3941</name>
</gene>
<dbReference type="PRINTS" id="PR00943">
    <property type="entry name" value="CUATPASE"/>
</dbReference>
<dbReference type="Gene3D" id="1.10.620.20">
    <property type="entry name" value="Ribonucleotide Reductase, subunit A"/>
    <property type="match status" value="2"/>
</dbReference>
<organism evidence="14">
    <name type="scientific">Rhodopseudomonas palustris (strain BisA53)</name>
    <dbReference type="NCBI Taxonomy" id="316055"/>
    <lineage>
        <taxon>Bacteria</taxon>
        <taxon>Pseudomonadati</taxon>
        <taxon>Pseudomonadota</taxon>
        <taxon>Alphaproteobacteria</taxon>
        <taxon>Hyphomicrobiales</taxon>
        <taxon>Nitrobacteraceae</taxon>
        <taxon>Rhodopseudomonas</taxon>
    </lineage>
</organism>
<dbReference type="HOGENOM" id="CLU_001771_11_3_5"/>
<name>Q07JL7_RHOP5</name>
<dbReference type="eggNOG" id="COG2217">
    <property type="taxonomic scope" value="Bacteria"/>
</dbReference>
<feature type="domain" description="TRASH" evidence="13">
    <location>
        <begin position="73"/>
        <end position="111"/>
    </location>
</feature>
<dbReference type="GO" id="GO:0016491">
    <property type="term" value="F:oxidoreductase activity"/>
    <property type="evidence" value="ECO:0007669"/>
    <property type="project" value="InterPro"/>
</dbReference>
<evidence type="ECO:0000256" key="10">
    <source>
        <dbReference type="ARBA" id="ARBA00023136"/>
    </source>
</evidence>
<evidence type="ECO:0000256" key="5">
    <source>
        <dbReference type="ARBA" id="ARBA00022723"/>
    </source>
</evidence>
<dbReference type="GO" id="GO:0016887">
    <property type="term" value="F:ATP hydrolysis activity"/>
    <property type="evidence" value="ECO:0007669"/>
    <property type="project" value="InterPro"/>
</dbReference>
<feature type="transmembrane region" description="Helical" evidence="11">
    <location>
        <begin position="530"/>
        <end position="552"/>
    </location>
</feature>
<dbReference type="InterPro" id="IPR009078">
    <property type="entry name" value="Ferritin-like_SF"/>
</dbReference>
<dbReference type="GO" id="GO:0005886">
    <property type="term" value="C:plasma membrane"/>
    <property type="evidence" value="ECO:0007669"/>
    <property type="project" value="UniProtKB-SubCell"/>
</dbReference>
<dbReference type="InterPro" id="IPR027256">
    <property type="entry name" value="P-typ_ATPase_IB"/>
</dbReference>
<dbReference type="PROSITE" id="PS00154">
    <property type="entry name" value="ATPASE_E1_E2"/>
    <property type="match status" value="1"/>
</dbReference>
<feature type="region of interest" description="Disordered" evidence="12">
    <location>
        <begin position="1"/>
        <end position="71"/>
    </location>
</feature>
<dbReference type="PRINTS" id="PR00119">
    <property type="entry name" value="CATATPASE"/>
</dbReference>
<dbReference type="Pfam" id="PF00702">
    <property type="entry name" value="Hydrolase"/>
    <property type="match status" value="1"/>
</dbReference>
<evidence type="ECO:0000256" key="7">
    <source>
        <dbReference type="ARBA" id="ARBA00022840"/>
    </source>
</evidence>
<keyword evidence="9 11" id="KW-1133">Transmembrane helix</keyword>
<feature type="transmembrane region" description="Helical" evidence="11">
    <location>
        <begin position="874"/>
        <end position="893"/>
    </location>
</feature>
<keyword evidence="5 11" id="KW-0479">Metal-binding</keyword>
<dbReference type="NCBIfam" id="TIGR01494">
    <property type="entry name" value="ATPase_P-type"/>
    <property type="match status" value="1"/>
</dbReference>
<dbReference type="GO" id="GO:0055070">
    <property type="term" value="P:copper ion homeostasis"/>
    <property type="evidence" value="ECO:0007669"/>
    <property type="project" value="TreeGrafter"/>
</dbReference>
<dbReference type="NCBIfam" id="TIGR01511">
    <property type="entry name" value="ATPase-IB1_Cu"/>
    <property type="match status" value="1"/>
</dbReference>
<evidence type="ECO:0000256" key="4">
    <source>
        <dbReference type="ARBA" id="ARBA00022692"/>
    </source>
</evidence>
<keyword evidence="4 11" id="KW-0812">Transmembrane</keyword>
<dbReference type="SUPFAM" id="SSF81653">
    <property type="entry name" value="Calcium ATPase, transduction domain A"/>
    <property type="match status" value="1"/>
</dbReference>
<dbReference type="GO" id="GO:0005507">
    <property type="term" value="F:copper ion binding"/>
    <property type="evidence" value="ECO:0007669"/>
    <property type="project" value="TreeGrafter"/>
</dbReference>
<evidence type="ECO:0000256" key="1">
    <source>
        <dbReference type="ARBA" id="ARBA00004651"/>
    </source>
</evidence>
<dbReference type="OrthoDB" id="391538at2"/>
<dbReference type="PANTHER" id="PTHR43520">
    <property type="entry name" value="ATP7, ISOFORM B"/>
    <property type="match status" value="1"/>
</dbReference>
<dbReference type="SUPFAM" id="SSF56784">
    <property type="entry name" value="HAD-like"/>
    <property type="match status" value="1"/>
</dbReference>
<protein>
    <submittedName>
        <fullName evidence="14">Heavy metal translocating P-type ATPase</fullName>
    </submittedName>
</protein>
<dbReference type="InterPro" id="IPR001757">
    <property type="entry name" value="P_typ_ATPase"/>
</dbReference>
<dbReference type="GO" id="GO:0043682">
    <property type="term" value="F:P-type divalent copper transporter activity"/>
    <property type="evidence" value="ECO:0007669"/>
    <property type="project" value="TreeGrafter"/>
</dbReference>
<dbReference type="Pfam" id="PF19335">
    <property type="entry name" value="HMBD"/>
    <property type="match status" value="1"/>
</dbReference>
<dbReference type="InterPro" id="IPR012348">
    <property type="entry name" value="RNR-like"/>
</dbReference>
<keyword evidence="6 11" id="KW-0547">Nucleotide-binding</keyword>
<dbReference type="PANTHER" id="PTHR43520:SF8">
    <property type="entry name" value="P-TYPE CU(+) TRANSPORTER"/>
    <property type="match status" value="1"/>
</dbReference>
<evidence type="ECO:0000256" key="8">
    <source>
        <dbReference type="ARBA" id="ARBA00022967"/>
    </source>
</evidence>
<keyword evidence="7 11" id="KW-0067">ATP-binding</keyword>
<keyword evidence="3 11" id="KW-1003">Cell membrane</keyword>
<dbReference type="InterPro" id="IPR018303">
    <property type="entry name" value="ATPase_P-typ_P_site"/>
</dbReference>
<dbReference type="InterPro" id="IPR045800">
    <property type="entry name" value="HMBD"/>
</dbReference>
<proteinExistence type="inferred from homology"/>
<dbReference type="InterPro" id="IPR059000">
    <property type="entry name" value="ATPase_P-type_domA"/>
</dbReference>
<dbReference type="GO" id="GO:0005524">
    <property type="term" value="F:ATP binding"/>
    <property type="evidence" value="ECO:0007669"/>
    <property type="project" value="UniProtKB-UniRule"/>
</dbReference>
<dbReference type="Gene3D" id="3.40.50.1000">
    <property type="entry name" value="HAD superfamily/HAD-like"/>
    <property type="match status" value="1"/>
</dbReference>
<comment type="subcellular location">
    <subcellularLocation>
        <location evidence="1">Cell membrane</location>
        <topology evidence="1">Multi-pass membrane protein</topology>
    </subcellularLocation>
</comment>
<evidence type="ECO:0000313" key="14">
    <source>
        <dbReference type="EMBL" id="ABJ07867.1"/>
    </source>
</evidence>
<feature type="transmembrane region" description="Helical" evidence="11">
    <location>
        <begin position="274"/>
        <end position="295"/>
    </location>
</feature>
<dbReference type="SFLD" id="SFLDG00002">
    <property type="entry name" value="C1.7:_P-type_atpase_like"/>
    <property type="match status" value="1"/>
</dbReference>
<feature type="domain" description="TRASH" evidence="13">
    <location>
        <begin position="170"/>
        <end position="208"/>
    </location>
</feature>
<dbReference type="STRING" id="316055.RPE_3941"/>
<dbReference type="FunFam" id="1.10.620.20:FF:000023">
    <property type="entry name" value="Heavy-metal transporting P-type ATPase"/>
    <property type="match status" value="1"/>
</dbReference>